<dbReference type="SUPFAM" id="SSF57716">
    <property type="entry name" value="Glucocorticoid receptor-like (DNA-binding domain)"/>
    <property type="match status" value="1"/>
</dbReference>
<evidence type="ECO:0000256" key="2">
    <source>
        <dbReference type="ARBA" id="ARBA00022771"/>
    </source>
</evidence>
<dbReference type="Gene3D" id="1.20.120.910">
    <property type="entry name" value="DksA, coiled-coil domain"/>
    <property type="match status" value="1"/>
</dbReference>
<proteinExistence type="predicted"/>
<dbReference type="PROSITE" id="PS51128">
    <property type="entry name" value="ZF_DKSA_2"/>
    <property type="match status" value="1"/>
</dbReference>
<evidence type="ECO:0000256" key="3">
    <source>
        <dbReference type="ARBA" id="ARBA00022833"/>
    </source>
</evidence>
<evidence type="ECO:0000313" key="6">
    <source>
        <dbReference type="EMBL" id="WPU66207.1"/>
    </source>
</evidence>
<organism evidence="6 7">
    <name type="scientific">Peredibacter starrii</name>
    <dbReference type="NCBI Taxonomy" id="28202"/>
    <lineage>
        <taxon>Bacteria</taxon>
        <taxon>Pseudomonadati</taxon>
        <taxon>Bdellovibrionota</taxon>
        <taxon>Bacteriovoracia</taxon>
        <taxon>Bacteriovoracales</taxon>
        <taxon>Bacteriovoracaceae</taxon>
        <taxon>Peredibacter</taxon>
    </lineage>
</organism>
<feature type="zinc finger region" description="dksA C4-type" evidence="4">
    <location>
        <begin position="78"/>
        <end position="102"/>
    </location>
</feature>
<accession>A0AAX4HSL4</accession>
<evidence type="ECO:0000256" key="4">
    <source>
        <dbReference type="PROSITE-ProRule" id="PRU00510"/>
    </source>
</evidence>
<name>A0AAX4HSL4_9BACT</name>
<dbReference type="GO" id="GO:0008270">
    <property type="term" value="F:zinc ion binding"/>
    <property type="evidence" value="ECO:0007669"/>
    <property type="project" value="UniProtKB-KW"/>
</dbReference>
<dbReference type="InterPro" id="IPR020458">
    <property type="entry name" value="Znf_DskA_TraR_CS"/>
</dbReference>
<dbReference type="InterPro" id="IPR037187">
    <property type="entry name" value="DnaK_N"/>
</dbReference>
<feature type="domain" description="Zinc finger DksA/TraR C4-type" evidence="5">
    <location>
        <begin position="73"/>
        <end position="108"/>
    </location>
</feature>
<protein>
    <submittedName>
        <fullName evidence="6">TraR/DksA C4-type zinc finger protein</fullName>
    </submittedName>
</protein>
<dbReference type="RefSeq" id="WP_321398184.1">
    <property type="nucleotide sequence ID" value="NZ_CP139487.1"/>
</dbReference>
<dbReference type="AlphaFoldDB" id="A0AAX4HSL4"/>
<dbReference type="KEGG" id="psti:SOO65_05560"/>
<keyword evidence="3" id="KW-0862">Zinc</keyword>
<dbReference type="EMBL" id="CP139487">
    <property type="protein sequence ID" value="WPU66207.1"/>
    <property type="molecule type" value="Genomic_DNA"/>
</dbReference>
<reference evidence="6 7" key="1">
    <citation type="submission" date="2023-11" db="EMBL/GenBank/DDBJ databases">
        <title>Peredibacter starrii A3.12.</title>
        <authorList>
            <person name="Mitchell R.J."/>
        </authorList>
    </citation>
    <scope>NUCLEOTIDE SEQUENCE [LARGE SCALE GENOMIC DNA]</scope>
    <source>
        <strain evidence="6 7">A3.12</strain>
    </source>
</reference>
<dbReference type="PANTHER" id="PTHR33823:SF2">
    <property type="entry name" value="RNA POLYMERASE-BINDING TRANSCRIPTION FACTOR DKSA"/>
    <property type="match status" value="1"/>
</dbReference>
<evidence type="ECO:0000256" key="1">
    <source>
        <dbReference type="ARBA" id="ARBA00022723"/>
    </source>
</evidence>
<sequence>MEKATIEHFKNLFMEILSEEEIFEGKLSPVSLEGDEVDIVSVEKENQMDFRLKARNAVYLKKVRKSLQKIEDGTFGECEECGAEITHNRLLARPTADLCIHCKEAEEKEENQLVHRNRDSLKNGRVLPIEHLERGYNKDETSTSDFHVTHMDYQDIVN</sequence>
<dbReference type="SUPFAM" id="SSF109635">
    <property type="entry name" value="DnaK suppressor protein DksA, alpha-hairpin domain"/>
    <property type="match status" value="1"/>
</dbReference>
<keyword evidence="1" id="KW-0479">Metal-binding</keyword>
<dbReference type="PROSITE" id="PS01102">
    <property type="entry name" value="ZF_DKSA_1"/>
    <property type="match status" value="1"/>
</dbReference>
<keyword evidence="7" id="KW-1185">Reference proteome</keyword>
<keyword evidence="2" id="KW-0863">Zinc-finger</keyword>
<dbReference type="Pfam" id="PF01258">
    <property type="entry name" value="zf-dskA_traR"/>
    <property type="match status" value="1"/>
</dbReference>
<gene>
    <name evidence="6" type="ORF">SOO65_05560</name>
</gene>
<dbReference type="Proteomes" id="UP001324634">
    <property type="component" value="Chromosome"/>
</dbReference>
<dbReference type="PANTHER" id="PTHR33823">
    <property type="entry name" value="RNA POLYMERASE-BINDING TRANSCRIPTION FACTOR DKSA-RELATED"/>
    <property type="match status" value="1"/>
</dbReference>
<dbReference type="InterPro" id="IPR000962">
    <property type="entry name" value="Znf_DskA_TraR"/>
</dbReference>
<evidence type="ECO:0000259" key="5">
    <source>
        <dbReference type="Pfam" id="PF01258"/>
    </source>
</evidence>
<evidence type="ECO:0000313" key="7">
    <source>
        <dbReference type="Proteomes" id="UP001324634"/>
    </source>
</evidence>